<dbReference type="Pfam" id="PF06477">
    <property type="entry name" value="DUF1091"/>
    <property type="match status" value="1"/>
</dbReference>
<gene>
    <name evidence="2" type="primary">106082674</name>
</gene>
<dbReference type="AlphaFoldDB" id="A0A1I8PS12"/>
<protein>
    <recommendedName>
        <fullName evidence="4">MD-2-related lipid-recognition domain-containing protein</fullName>
    </recommendedName>
</protein>
<evidence type="ECO:0000313" key="3">
    <source>
        <dbReference type="Proteomes" id="UP000095300"/>
    </source>
</evidence>
<feature type="signal peptide" evidence="1">
    <location>
        <begin position="1"/>
        <end position="20"/>
    </location>
</feature>
<dbReference type="InterPro" id="IPR010512">
    <property type="entry name" value="DUF1091"/>
</dbReference>
<evidence type="ECO:0008006" key="4">
    <source>
        <dbReference type="Google" id="ProtNLM"/>
    </source>
</evidence>
<feature type="chain" id="PRO_5009327096" description="MD-2-related lipid-recognition domain-containing protein" evidence="1">
    <location>
        <begin position="21"/>
        <end position="186"/>
    </location>
</feature>
<accession>A0A1I8PS12</accession>
<evidence type="ECO:0000256" key="1">
    <source>
        <dbReference type="SAM" id="SignalP"/>
    </source>
</evidence>
<proteinExistence type="predicted"/>
<evidence type="ECO:0000313" key="2">
    <source>
        <dbReference type="EnsemblMetazoa" id="SCAU010546-PA"/>
    </source>
</evidence>
<keyword evidence="1" id="KW-0732">Signal</keyword>
<sequence length="186" mass="21116">MLPQFPILIIALNCVIINQAADVKNFDLVSHRLLCKNLDSKVIKRLECSYAKLGPNRFTGSGIVMLNQQFGTNFNIHIRVNVGTGAKIVKFIDLKLNVCDTLHRGISLPLLRQIMINLLKNSNFPRKCPLKKNFLYNGSNVIIDDTYFPTYTPTPLNVNFSIDYFADQKKFAIFRLEGSVLPKVKK</sequence>
<dbReference type="EnsemblMetazoa" id="SCAU010546-RA">
    <property type="protein sequence ID" value="SCAU010546-PA"/>
    <property type="gene ID" value="SCAU010546"/>
</dbReference>
<name>A0A1I8PS12_STOCA</name>
<organism evidence="2 3">
    <name type="scientific">Stomoxys calcitrans</name>
    <name type="common">Stable fly</name>
    <name type="synonym">Conops calcitrans</name>
    <dbReference type="NCBI Taxonomy" id="35570"/>
    <lineage>
        <taxon>Eukaryota</taxon>
        <taxon>Metazoa</taxon>
        <taxon>Ecdysozoa</taxon>
        <taxon>Arthropoda</taxon>
        <taxon>Hexapoda</taxon>
        <taxon>Insecta</taxon>
        <taxon>Pterygota</taxon>
        <taxon>Neoptera</taxon>
        <taxon>Endopterygota</taxon>
        <taxon>Diptera</taxon>
        <taxon>Brachycera</taxon>
        <taxon>Muscomorpha</taxon>
        <taxon>Muscoidea</taxon>
        <taxon>Muscidae</taxon>
        <taxon>Stomoxys</taxon>
    </lineage>
</organism>
<dbReference type="VEuPathDB" id="VectorBase:SCAU010546"/>
<reference evidence="2" key="1">
    <citation type="submission" date="2020-05" db="UniProtKB">
        <authorList>
            <consortium name="EnsemblMetazoa"/>
        </authorList>
    </citation>
    <scope>IDENTIFICATION</scope>
    <source>
        <strain evidence="2">USDA</strain>
    </source>
</reference>
<keyword evidence="3" id="KW-1185">Reference proteome</keyword>
<dbReference type="Proteomes" id="UP000095300">
    <property type="component" value="Unassembled WGS sequence"/>
</dbReference>